<keyword evidence="2" id="KW-0677">Repeat</keyword>
<feature type="non-terminal residue" evidence="3">
    <location>
        <position position="1"/>
    </location>
</feature>
<dbReference type="EMBL" id="BFAA01007689">
    <property type="protein sequence ID" value="GCB61707.1"/>
    <property type="molecule type" value="Genomic_DNA"/>
</dbReference>
<dbReference type="SUPFAM" id="SSF52075">
    <property type="entry name" value="Outer arm dynein light chain 1"/>
    <property type="match status" value="1"/>
</dbReference>
<organism evidence="3 4">
    <name type="scientific">Scyliorhinus torazame</name>
    <name type="common">Cloudy catshark</name>
    <name type="synonym">Catulus torazame</name>
    <dbReference type="NCBI Taxonomy" id="75743"/>
    <lineage>
        <taxon>Eukaryota</taxon>
        <taxon>Metazoa</taxon>
        <taxon>Chordata</taxon>
        <taxon>Craniata</taxon>
        <taxon>Vertebrata</taxon>
        <taxon>Chondrichthyes</taxon>
        <taxon>Elasmobranchii</taxon>
        <taxon>Galeomorphii</taxon>
        <taxon>Galeoidea</taxon>
        <taxon>Carcharhiniformes</taxon>
        <taxon>Scyliorhinidae</taxon>
        <taxon>Scyliorhinus</taxon>
    </lineage>
</organism>
<protein>
    <recommendedName>
        <fullName evidence="5">Leucine-rich repeat-containing protein 43</fullName>
    </recommendedName>
</protein>
<comment type="caution">
    <text evidence="3">The sequence shown here is derived from an EMBL/GenBank/DDBJ whole genome shotgun (WGS) entry which is preliminary data.</text>
</comment>
<dbReference type="InterPro" id="IPR001611">
    <property type="entry name" value="Leu-rich_rpt"/>
</dbReference>
<proteinExistence type="predicted"/>
<sequence length="235" mass="26886">VREVDKDILRFQNLEELILSVNRIPTLNSANLPRKLTVLELCSNKISSLKELCVSPPPRLQYLGLSRNKLSLDSEYNYFSEEFWPNLISLDLSFNDFSNLRDIVTHLNLLPNLKNLILLGNPLALLPNYRGFILDSLQNLVSLDDVLISPDERHHFRGISKHRDLIVPDTQVTINIGKVRGIPNPIDPLEELPEFPVVENSYFVTYEFLGSVENPCEWNELQTEDIPVSLSLLLL</sequence>
<dbReference type="PANTHER" id="PTHR15454:SF19">
    <property type="entry name" value="LEUCINE-RICH REPEAT-CONTAINING PROTEIN 51"/>
    <property type="match status" value="1"/>
</dbReference>
<dbReference type="PANTHER" id="PTHR15454">
    <property type="entry name" value="NISCHARIN RELATED"/>
    <property type="match status" value="1"/>
</dbReference>
<dbReference type="Gene3D" id="3.80.10.10">
    <property type="entry name" value="Ribonuclease Inhibitor"/>
    <property type="match status" value="2"/>
</dbReference>
<dbReference type="Proteomes" id="UP000288216">
    <property type="component" value="Unassembled WGS sequence"/>
</dbReference>
<evidence type="ECO:0008006" key="5">
    <source>
        <dbReference type="Google" id="ProtNLM"/>
    </source>
</evidence>
<evidence type="ECO:0000313" key="4">
    <source>
        <dbReference type="Proteomes" id="UP000288216"/>
    </source>
</evidence>
<accession>A0A401NLI4</accession>
<evidence type="ECO:0000313" key="3">
    <source>
        <dbReference type="EMBL" id="GCB61707.1"/>
    </source>
</evidence>
<reference evidence="3 4" key="1">
    <citation type="journal article" date="2018" name="Nat. Ecol. Evol.">
        <title>Shark genomes provide insights into elasmobranch evolution and the origin of vertebrates.</title>
        <authorList>
            <person name="Hara Y"/>
            <person name="Yamaguchi K"/>
            <person name="Onimaru K"/>
            <person name="Kadota M"/>
            <person name="Koyanagi M"/>
            <person name="Keeley SD"/>
            <person name="Tatsumi K"/>
            <person name="Tanaka K"/>
            <person name="Motone F"/>
            <person name="Kageyama Y"/>
            <person name="Nozu R"/>
            <person name="Adachi N"/>
            <person name="Nishimura O"/>
            <person name="Nakagawa R"/>
            <person name="Tanegashima C"/>
            <person name="Kiyatake I"/>
            <person name="Matsumoto R"/>
            <person name="Murakumo K"/>
            <person name="Nishida K"/>
            <person name="Terakita A"/>
            <person name="Kuratani S"/>
            <person name="Sato K"/>
            <person name="Hyodo S Kuraku.S."/>
        </authorList>
    </citation>
    <scope>NUCLEOTIDE SEQUENCE [LARGE SCALE GENOMIC DNA]</scope>
</reference>
<dbReference type="PROSITE" id="PS51450">
    <property type="entry name" value="LRR"/>
    <property type="match status" value="1"/>
</dbReference>
<keyword evidence="1" id="KW-0433">Leucine-rich repeat</keyword>
<dbReference type="InterPro" id="IPR032675">
    <property type="entry name" value="LRR_dom_sf"/>
</dbReference>
<dbReference type="STRING" id="75743.A0A401NLI4"/>
<dbReference type="AlphaFoldDB" id="A0A401NLI4"/>
<name>A0A401NLI4_SCYTO</name>
<dbReference type="GO" id="GO:0005737">
    <property type="term" value="C:cytoplasm"/>
    <property type="evidence" value="ECO:0007669"/>
    <property type="project" value="TreeGrafter"/>
</dbReference>
<gene>
    <name evidence="3" type="ORF">scyTo_0014372</name>
</gene>
<evidence type="ECO:0000256" key="2">
    <source>
        <dbReference type="ARBA" id="ARBA00022737"/>
    </source>
</evidence>
<dbReference type="OrthoDB" id="433501at2759"/>
<dbReference type="Pfam" id="PF13855">
    <property type="entry name" value="LRR_8"/>
    <property type="match status" value="1"/>
</dbReference>
<evidence type="ECO:0000256" key="1">
    <source>
        <dbReference type="ARBA" id="ARBA00022614"/>
    </source>
</evidence>
<keyword evidence="4" id="KW-1185">Reference proteome</keyword>